<protein>
    <submittedName>
        <fullName evidence="2">Vesicle transport protein GOT1A</fullName>
    </submittedName>
</protein>
<dbReference type="OrthoDB" id="2193718at2759"/>
<keyword evidence="3" id="KW-1185">Reference proteome</keyword>
<feature type="transmembrane region" description="Helical" evidence="1">
    <location>
        <begin position="33"/>
        <end position="51"/>
    </location>
</feature>
<dbReference type="GO" id="GO:0042147">
    <property type="term" value="P:retrograde transport, endosome to Golgi"/>
    <property type="evidence" value="ECO:0007669"/>
    <property type="project" value="InterPro"/>
</dbReference>
<dbReference type="Proteomes" id="UP000740883">
    <property type="component" value="Unassembled WGS sequence"/>
</dbReference>
<accession>A0A9P6KZY0</accession>
<dbReference type="EMBL" id="SBJO01000055">
    <property type="protein sequence ID" value="KAF9763764.1"/>
    <property type="molecule type" value="Genomic_DNA"/>
</dbReference>
<dbReference type="PANTHER" id="PTHR21493:SF9">
    <property type="entry name" value="GOLGI TRANSPORT PROTEIN 1-RELATED"/>
    <property type="match status" value="1"/>
</dbReference>
<evidence type="ECO:0000313" key="3">
    <source>
        <dbReference type="Proteomes" id="UP000740883"/>
    </source>
</evidence>
<gene>
    <name evidence="2" type="primary">GOLT1A</name>
    <name evidence="2" type="ORF">NGRA_1060</name>
</gene>
<proteinExistence type="predicted"/>
<feature type="transmembrane region" description="Helical" evidence="1">
    <location>
        <begin position="7"/>
        <end position="27"/>
    </location>
</feature>
<comment type="caution">
    <text evidence="2">The sequence shown here is derived from an EMBL/GenBank/DDBJ whole genome shotgun (WGS) entry which is preliminary data.</text>
</comment>
<keyword evidence="1" id="KW-1133">Transmembrane helix</keyword>
<reference evidence="2 3" key="1">
    <citation type="journal article" date="2020" name="Genome Biol. Evol.">
        <title>Comparative genomics of strictly vertically transmitted, feminizing microsporidia endosymbionts of amphipod crustaceans.</title>
        <authorList>
            <person name="Cormier A."/>
            <person name="Chebbi M.A."/>
            <person name="Giraud I."/>
            <person name="Wattier R."/>
            <person name="Teixeira M."/>
            <person name="Gilbert C."/>
            <person name="Rigaud T."/>
            <person name="Cordaux R."/>
        </authorList>
    </citation>
    <scope>NUCLEOTIDE SEQUENCE [LARGE SCALE GENOMIC DNA]</scope>
    <source>
        <strain evidence="2 3">Ou3-Ou53</strain>
    </source>
</reference>
<dbReference type="GO" id="GO:0006888">
    <property type="term" value="P:endoplasmic reticulum to Golgi vesicle-mediated transport"/>
    <property type="evidence" value="ECO:0007669"/>
    <property type="project" value="InterPro"/>
</dbReference>
<feature type="transmembrane region" description="Helical" evidence="1">
    <location>
        <begin position="63"/>
        <end position="84"/>
    </location>
</feature>
<keyword evidence="1" id="KW-0812">Transmembrane</keyword>
<keyword evidence="1" id="KW-0472">Membrane</keyword>
<sequence>MLTLKESGVIVISIGFSFFLFGFILFFDRAIMIGGNLLILIGITILARARIFDIFQPSKLQGACLLLMGVVLLFYRFAVLGFLLEASGLFLIFKDNIPTLRSIIRGMLFGRVLRKTK</sequence>
<name>A0A9P6KZY0_9MICR</name>
<dbReference type="InterPro" id="IPR045176">
    <property type="entry name" value="Got1"/>
</dbReference>
<evidence type="ECO:0000256" key="1">
    <source>
        <dbReference type="SAM" id="Phobius"/>
    </source>
</evidence>
<dbReference type="PANTHER" id="PTHR21493">
    <property type="entry name" value="CGI-141-RELATED/LIPASE CONTAINING PROTEIN"/>
    <property type="match status" value="1"/>
</dbReference>
<organism evidence="2 3">
    <name type="scientific">Nosema granulosis</name>
    <dbReference type="NCBI Taxonomy" id="83296"/>
    <lineage>
        <taxon>Eukaryota</taxon>
        <taxon>Fungi</taxon>
        <taxon>Fungi incertae sedis</taxon>
        <taxon>Microsporidia</taxon>
        <taxon>Nosematidae</taxon>
        <taxon>Nosema</taxon>
    </lineage>
</organism>
<dbReference type="GO" id="GO:0005829">
    <property type="term" value="C:cytosol"/>
    <property type="evidence" value="ECO:0007669"/>
    <property type="project" value="GOC"/>
</dbReference>
<dbReference type="AlphaFoldDB" id="A0A9P6KZY0"/>
<evidence type="ECO:0000313" key="2">
    <source>
        <dbReference type="EMBL" id="KAF9763764.1"/>
    </source>
</evidence>